<dbReference type="EMBL" id="BTSX01000005">
    <property type="protein sequence ID" value="GMT00792.1"/>
    <property type="molecule type" value="Genomic_DNA"/>
</dbReference>
<sequence>STPSSMHISIGDVVAVSEDVTHEFKMHSKMALEEVPRKCEANDKGKVVRTMQPTSKTISAMLNTQGGKIYLGITDDGVVEGLTMNQSQV</sequence>
<dbReference type="Proteomes" id="UP001432027">
    <property type="component" value="Unassembled WGS sequence"/>
</dbReference>
<dbReference type="PANTHER" id="PTHR12155:SF41">
    <property type="entry name" value="SCHLAFEN ALBA-2 DOMAIN-CONTAINING PROTEIN"/>
    <property type="match status" value="1"/>
</dbReference>
<dbReference type="PANTHER" id="PTHR12155">
    <property type="entry name" value="SCHLAFEN"/>
    <property type="match status" value="1"/>
</dbReference>
<keyword evidence="3" id="KW-1185">Reference proteome</keyword>
<dbReference type="InterPro" id="IPR029684">
    <property type="entry name" value="Schlafen"/>
</dbReference>
<feature type="non-terminal residue" evidence="2">
    <location>
        <position position="1"/>
    </location>
</feature>
<reference evidence="2" key="1">
    <citation type="submission" date="2023-10" db="EMBL/GenBank/DDBJ databases">
        <title>Genome assembly of Pristionchus species.</title>
        <authorList>
            <person name="Yoshida K."/>
            <person name="Sommer R.J."/>
        </authorList>
    </citation>
    <scope>NUCLEOTIDE SEQUENCE</scope>
    <source>
        <strain evidence="2">RS0144</strain>
    </source>
</reference>
<dbReference type="Pfam" id="PF04326">
    <property type="entry name" value="SLFN_AlbA_2"/>
    <property type="match status" value="1"/>
</dbReference>
<dbReference type="Gene3D" id="3.30.950.30">
    <property type="entry name" value="Schlafen, AAA domain"/>
    <property type="match status" value="1"/>
</dbReference>
<feature type="domain" description="Schlafen AlbA-2" evidence="1">
    <location>
        <begin position="40"/>
        <end position="84"/>
    </location>
</feature>
<evidence type="ECO:0000259" key="1">
    <source>
        <dbReference type="Pfam" id="PF04326"/>
    </source>
</evidence>
<feature type="non-terminal residue" evidence="2">
    <location>
        <position position="89"/>
    </location>
</feature>
<accession>A0AAV5U2Y3</accession>
<evidence type="ECO:0000313" key="2">
    <source>
        <dbReference type="EMBL" id="GMT00792.1"/>
    </source>
</evidence>
<protein>
    <recommendedName>
        <fullName evidence="1">Schlafen AlbA-2 domain-containing protein</fullName>
    </recommendedName>
</protein>
<proteinExistence type="predicted"/>
<dbReference type="InterPro" id="IPR038461">
    <property type="entry name" value="Schlafen_AlbA_2_dom_sf"/>
</dbReference>
<evidence type="ECO:0000313" key="3">
    <source>
        <dbReference type="Proteomes" id="UP001432027"/>
    </source>
</evidence>
<dbReference type="AlphaFoldDB" id="A0AAV5U2Y3"/>
<dbReference type="InterPro" id="IPR007421">
    <property type="entry name" value="Schlafen_AlbA_2_dom"/>
</dbReference>
<comment type="caution">
    <text evidence="2">The sequence shown here is derived from an EMBL/GenBank/DDBJ whole genome shotgun (WGS) entry which is preliminary data.</text>
</comment>
<organism evidence="2 3">
    <name type="scientific">Pristionchus entomophagus</name>
    <dbReference type="NCBI Taxonomy" id="358040"/>
    <lineage>
        <taxon>Eukaryota</taxon>
        <taxon>Metazoa</taxon>
        <taxon>Ecdysozoa</taxon>
        <taxon>Nematoda</taxon>
        <taxon>Chromadorea</taxon>
        <taxon>Rhabditida</taxon>
        <taxon>Rhabditina</taxon>
        <taxon>Diplogasteromorpha</taxon>
        <taxon>Diplogasteroidea</taxon>
        <taxon>Neodiplogasteridae</taxon>
        <taxon>Pristionchus</taxon>
    </lineage>
</organism>
<name>A0AAV5U2Y3_9BILA</name>
<gene>
    <name evidence="2" type="ORF">PENTCL1PPCAC_22966</name>
</gene>